<dbReference type="EMBL" id="PVNK01000096">
    <property type="protein sequence ID" value="PRQ03288.1"/>
    <property type="molecule type" value="Genomic_DNA"/>
</dbReference>
<feature type="compositionally biased region" description="Basic and acidic residues" evidence="1">
    <location>
        <begin position="188"/>
        <end position="204"/>
    </location>
</feature>
<gene>
    <name evidence="2" type="ORF">ENSA5_17250</name>
</gene>
<protein>
    <submittedName>
        <fullName evidence="2">Uncharacterized protein</fullName>
    </submittedName>
</protein>
<dbReference type="AlphaFoldDB" id="A0A2S9YDU3"/>
<evidence type="ECO:0000313" key="3">
    <source>
        <dbReference type="Proteomes" id="UP000237968"/>
    </source>
</evidence>
<keyword evidence="3" id="KW-1185">Reference proteome</keyword>
<comment type="caution">
    <text evidence="2">The sequence shown here is derived from an EMBL/GenBank/DDBJ whole genome shotgun (WGS) entry which is preliminary data.</text>
</comment>
<feature type="region of interest" description="Disordered" evidence="1">
    <location>
        <begin position="163"/>
        <end position="204"/>
    </location>
</feature>
<proteinExistence type="predicted"/>
<sequence>MFDGARTLAKSGLTCHRGRVSARTPIEARLAQLYSQWDTFIADPDARVLRWLLRDDERRMFEAFLAIEDDDEGELSALFFAFNEPFVGGGYGHELRLNLDRQLQAMSPELEAMGLQPWVAAGAESTVTDIGALMHTCAAVVRHLGEIVEALAPRAASPGLVAGRDRRSAGLRRVAAPRRLGRASGRPGRRDRPSRGPTPRDARP</sequence>
<dbReference type="Proteomes" id="UP000237968">
    <property type="component" value="Unassembled WGS sequence"/>
</dbReference>
<evidence type="ECO:0000256" key="1">
    <source>
        <dbReference type="SAM" id="MobiDB-lite"/>
    </source>
</evidence>
<evidence type="ECO:0000313" key="2">
    <source>
        <dbReference type="EMBL" id="PRQ03288.1"/>
    </source>
</evidence>
<reference evidence="2 3" key="1">
    <citation type="submission" date="2018-03" db="EMBL/GenBank/DDBJ databases">
        <title>Draft Genome Sequences of the Obligatory Marine Myxobacteria Enhygromyxa salina SWB005.</title>
        <authorList>
            <person name="Poehlein A."/>
            <person name="Moghaddam J.A."/>
            <person name="Harms H."/>
            <person name="Alanjari M."/>
            <person name="Koenig G.M."/>
            <person name="Daniel R."/>
            <person name="Schaeberle T.F."/>
        </authorList>
    </citation>
    <scope>NUCLEOTIDE SEQUENCE [LARGE SCALE GENOMIC DNA]</scope>
    <source>
        <strain evidence="2 3">SWB005</strain>
    </source>
</reference>
<name>A0A2S9YDU3_9BACT</name>
<organism evidence="2 3">
    <name type="scientific">Enhygromyxa salina</name>
    <dbReference type="NCBI Taxonomy" id="215803"/>
    <lineage>
        <taxon>Bacteria</taxon>
        <taxon>Pseudomonadati</taxon>
        <taxon>Myxococcota</taxon>
        <taxon>Polyangia</taxon>
        <taxon>Nannocystales</taxon>
        <taxon>Nannocystaceae</taxon>
        <taxon>Enhygromyxa</taxon>
    </lineage>
</organism>
<accession>A0A2S9YDU3</accession>